<reference evidence="2" key="1">
    <citation type="submission" date="2014-09" db="EMBL/GenBank/DDBJ databases">
        <authorList>
            <person name="Mudge J."/>
            <person name="Ramaraj T."/>
            <person name="Lindquist I.E."/>
            <person name="Bharti A.K."/>
            <person name="Sundararajan A."/>
            <person name="Cameron C.T."/>
            <person name="Woodward J.E."/>
            <person name="May G.D."/>
            <person name="Brubaker C."/>
            <person name="Broadhvest J."/>
            <person name="Wilkins T.A."/>
        </authorList>
    </citation>
    <scope>NUCLEOTIDE SEQUENCE</scope>
    <source>
        <strain evidence="2">cv. AKA8401</strain>
    </source>
</reference>
<name>A0A0B0MBP8_GOSAR</name>
<evidence type="ECO:0000313" key="2">
    <source>
        <dbReference type="Proteomes" id="UP000032142"/>
    </source>
</evidence>
<gene>
    <name evidence="1" type="ORF">F383_37186</name>
</gene>
<evidence type="ECO:0000313" key="1">
    <source>
        <dbReference type="EMBL" id="KHF97761.1"/>
    </source>
</evidence>
<comment type="caution">
    <text evidence="1">The sequence shown here is derived from an EMBL/GenBank/DDBJ whole genome shotgun (WGS) entry which is preliminary data.</text>
</comment>
<dbReference type="AlphaFoldDB" id="A0A0B0MBP8"/>
<keyword evidence="2" id="KW-1185">Reference proteome</keyword>
<dbReference type="EMBL" id="JRRC01016669">
    <property type="protein sequence ID" value="KHF97761.1"/>
    <property type="molecule type" value="Genomic_DNA"/>
</dbReference>
<sequence length="59" mass="6940">MDPHRKQHSLDFVTWACHTAVSLWKVITHGRVPVEPKFSPIQKRPILRSHRHSKAYLNT</sequence>
<accession>A0A0B0MBP8</accession>
<proteinExistence type="predicted"/>
<organism evidence="1 2">
    <name type="scientific">Gossypium arboreum</name>
    <name type="common">Tree cotton</name>
    <name type="synonym">Gossypium nanking</name>
    <dbReference type="NCBI Taxonomy" id="29729"/>
    <lineage>
        <taxon>Eukaryota</taxon>
        <taxon>Viridiplantae</taxon>
        <taxon>Streptophyta</taxon>
        <taxon>Embryophyta</taxon>
        <taxon>Tracheophyta</taxon>
        <taxon>Spermatophyta</taxon>
        <taxon>Magnoliopsida</taxon>
        <taxon>eudicotyledons</taxon>
        <taxon>Gunneridae</taxon>
        <taxon>Pentapetalae</taxon>
        <taxon>rosids</taxon>
        <taxon>malvids</taxon>
        <taxon>Malvales</taxon>
        <taxon>Malvaceae</taxon>
        <taxon>Malvoideae</taxon>
        <taxon>Gossypium</taxon>
    </lineage>
</organism>
<protein>
    <submittedName>
        <fullName evidence="1">Uncharacterized protein</fullName>
    </submittedName>
</protein>
<dbReference type="Proteomes" id="UP000032142">
    <property type="component" value="Unassembled WGS sequence"/>
</dbReference>